<reference evidence="1 2" key="1">
    <citation type="journal article" date="2010" name="J. Bacteriol.">
        <title>Genome sequences of Pelagibaca bermudensis HTCC2601T and Maritimibacter alkaliphilus HTCC2654T, the type strains of two marine Roseobacter genera.</title>
        <authorList>
            <person name="Thrash J.C."/>
            <person name="Cho J.C."/>
            <person name="Ferriera S."/>
            <person name="Johnson J."/>
            <person name="Vergin K.L."/>
            <person name="Giovannoni S.J."/>
        </authorList>
    </citation>
    <scope>NUCLEOTIDE SEQUENCE [LARGE SCALE GENOMIC DNA]</scope>
    <source>
        <strain evidence="2">DSM 26914 / JCM 13377 / KCTC 12554 / HTCC2601</strain>
    </source>
</reference>
<gene>
    <name evidence="1" type="ORF">R2601_03233</name>
</gene>
<sequence>MAGCRGAAPLGLRPIHPGIFSARRRAGRVRGGAVMRGAPRLGQVRSSGSTPSGMFW</sequence>
<name>Q0FWJ9_SALBH</name>
<dbReference type="HOGENOM" id="CLU_3010214_0_0_5"/>
<keyword evidence="2" id="KW-1185">Reference proteome</keyword>
<organism evidence="1 2">
    <name type="scientific">Salipiger bermudensis (strain DSM 26914 / JCM 13377 / KCTC 12554 / HTCC2601)</name>
    <name type="common">Pelagibaca bermudensis</name>
    <dbReference type="NCBI Taxonomy" id="314265"/>
    <lineage>
        <taxon>Bacteria</taxon>
        <taxon>Pseudomonadati</taxon>
        <taxon>Pseudomonadota</taxon>
        <taxon>Alphaproteobacteria</taxon>
        <taxon>Rhodobacterales</taxon>
        <taxon>Roseobacteraceae</taxon>
        <taxon>Salipiger</taxon>
    </lineage>
</organism>
<comment type="caution">
    <text evidence="1">The sequence shown here is derived from an EMBL/GenBank/DDBJ whole genome shotgun (WGS) entry which is preliminary data.</text>
</comment>
<proteinExistence type="predicted"/>
<accession>Q0FWJ9</accession>
<evidence type="ECO:0000313" key="1">
    <source>
        <dbReference type="EMBL" id="EAU48553.1"/>
    </source>
</evidence>
<dbReference type="EMBL" id="AATQ01000001">
    <property type="protein sequence ID" value="EAU48553.1"/>
    <property type="molecule type" value="Genomic_DNA"/>
</dbReference>
<dbReference type="Proteomes" id="UP000006230">
    <property type="component" value="Unassembled WGS sequence"/>
</dbReference>
<dbReference type="AlphaFoldDB" id="Q0FWJ9"/>
<evidence type="ECO:0000313" key="2">
    <source>
        <dbReference type="Proteomes" id="UP000006230"/>
    </source>
</evidence>
<protein>
    <submittedName>
        <fullName evidence="1">Uncharacterized protein</fullName>
    </submittedName>
</protein>